<protein>
    <submittedName>
        <fullName evidence="1">Uncharacterized protein</fullName>
    </submittedName>
</protein>
<organism evidence="1">
    <name type="scientific">Anguilla anguilla</name>
    <name type="common">European freshwater eel</name>
    <name type="synonym">Muraena anguilla</name>
    <dbReference type="NCBI Taxonomy" id="7936"/>
    <lineage>
        <taxon>Eukaryota</taxon>
        <taxon>Metazoa</taxon>
        <taxon>Chordata</taxon>
        <taxon>Craniata</taxon>
        <taxon>Vertebrata</taxon>
        <taxon>Euteleostomi</taxon>
        <taxon>Actinopterygii</taxon>
        <taxon>Neopterygii</taxon>
        <taxon>Teleostei</taxon>
        <taxon>Anguilliformes</taxon>
        <taxon>Anguillidae</taxon>
        <taxon>Anguilla</taxon>
    </lineage>
</organism>
<reference evidence="1" key="1">
    <citation type="submission" date="2014-11" db="EMBL/GenBank/DDBJ databases">
        <authorList>
            <person name="Amaro Gonzalez C."/>
        </authorList>
    </citation>
    <scope>NUCLEOTIDE SEQUENCE</scope>
</reference>
<accession>A0A0E9RQL1</accession>
<name>A0A0E9RQL1_ANGAN</name>
<dbReference type="AlphaFoldDB" id="A0A0E9RQL1"/>
<evidence type="ECO:0000313" key="1">
    <source>
        <dbReference type="EMBL" id="JAH30638.1"/>
    </source>
</evidence>
<sequence>MLRLYLQIPIPPPHLFTSFYSVHPTPQHATYSVLLVNCIHFLLPLLSPPSSEWCLSRKYFVQ</sequence>
<dbReference type="EMBL" id="GBXM01077939">
    <property type="protein sequence ID" value="JAH30638.1"/>
    <property type="molecule type" value="Transcribed_RNA"/>
</dbReference>
<proteinExistence type="predicted"/>
<reference evidence="1" key="2">
    <citation type="journal article" date="2015" name="Fish Shellfish Immunol.">
        <title>Early steps in the European eel (Anguilla anguilla)-Vibrio vulnificus interaction in the gills: Role of the RtxA13 toxin.</title>
        <authorList>
            <person name="Callol A."/>
            <person name="Pajuelo D."/>
            <person name="Ebbesson L."/>
            <person name="Teles M."/>
            <person name="MacKenzie S."/>
            <person name="Amaro C."/>
        </authorList>
    </citation>
    <scope>NUCLEOTIDE SEQUENCE</scope>
</reference>